<dbReference type="Gene3D" id="3.40.50.1010">
    <property type="entry name" value="5'-nuclease"/>
    <property type="match status" value="1"/>
</dbReference>
<protein>
    <recommendedName>
        <fullName evidence="1">NYN domain-containing protein</fullName>
    </recommendedName>
</protein>
<dbReference type="EMBL" id="PFLW01000001">
    <property type="protein sequence ID" value="PIY89742.1"/>
    <property type="molecule type" value="Genomic_DNA"/>
</dbReference>
<feature type="domain" description="NYN" evidence="1">
    <location>
        <begin position="9"/>
        <end position="162"/>
    </location>
</feature>
<comment type="caution">
    <text evidence="2">The sequence shown here is derived from an EMBL/GenBank/DDBJ whole genome shotgun (WGS) entry which is preliminary data.</text>
</comment>
<proteinExistence type="predicted"/>
<dbReference type="InterPro" id="IPR047140">
    <property type="entry name" value="LabA"/>
</dbReference>
<evidence type="ECO:0000313" key="2">
    <source>
        <dbReference type="EMBL" id="PIY89742.1"/>
    </source>
</evidence>
<reference evidence="3" key="1">
    <citation type="submission" date="2017-09" db="EMBL/GenBank/DDBJ databases">
        <title>Depth-based differentiation of microbial function through sediment-hosted aquifers and enrichment of novel symbionts in the deep terrestrial subsurface.</title>
        <authorList>
            <person name="Probst A.J."/>
            <person name="Ladd B."/>
            <person name="Jarett J.K."/>
            <person name="Geller-Mcgrath D.E."/>
            <person name="Sieber C.M.K."/>
            <person name="Emerson J.B."/>
            <person name="Anantharaman K."/>
            <person name="Thomas B.C."/>
            <person name="Malmstrom R."/>
            <person name="Stieglmeier M."/>
            <person name="Klingl A."/>
            <person name="Woyke T."/>
            <person name="Ryan C.M."/>
            <person name="Banfield J.F."/>
        </authorList>
    </citation>
    <scope>NUCLEOTIDE SEQUENCE [LARGE SCALE GENOMIC DNA]</scope>
</reference>
<dbReference type="CDD" id="cd10911">
    <property type="entry name" value="PIN_LabA"/>
    <property type="match status" value="1"/>
</dbReference>
<organism evidence="2 3">
    <name type="scientific">Candidatus Nealsonbacteria bacterium CG_4_10_14_0_8_um_filter_37_14</name>
    <dbReference type="NCBI Taxonomy" id="1974684"/>
    <lineage>
        <taxon>Bacteria</taxon>
        <taxon>Candidatus Nealsoniibacteriota</taxon>
    </lineage>
</organism>
<dbReference type="InterPro" id="IPR021139">
    <property type="entry name" value="NYN"/>
</dbReference>
<evidence type="ECO:0000313" key="3">
    <source>
        <dbReference type="Proteomes" id="UP000230767"/>
    </source>
</evidence>
<dbReference type="PANTHER" id="PTHR35458">
    <property type="entry name" value="SLR0755 PROTEIN"/>
    <property type="match status" value="1"/>
</dbReference>
<dbReference type="AlphaFoldDB" id="A0A2M7R7C0"/>
<evidence type="ECO:0000259" key="1">
    <source>
        <dbReference type="Pfam" id="PF01936"/>
    </source>
</evidence>
<dbReference type="PANTHER" id="PTHR35458:SF8">
    <property type="entry name" value="SLR0650 PROTEIN"/>
    <property type="match status" value="1"/>
</dbReference>
<dbReference type="GO" id="GO:0004540">
    <property type="term" value="F:RNA nuclease activity"/>
    <property type="evidence" value="ECO:0007669"/>
    <property type="project" value="InterPro"/>
</dbReference>
<dbReference type="Pfam" id="PF01936">
    <property type="entry name" value="NYN"/>
    <property type="match status" value="1"/>
</dbReference>
<name>A0A2M7R7C0_9BACT</name>
<dbReference type="Proteomes" id="UP000230767">
    <property type="component" value="Unassembled WGS sequence"/>
</dbReference>
<sequence length="173" mass="20452">MINKFVKGRVYVFIDAANIFYTQKTLGWRISYEKLKQYFNDECGKNLGKMFVYTATDSERPQQKKFLDMLEINEYIVRTKEVKRIRVTKGVYEWKGDFDVELTIDAMDNAREFDTAILLSGDSDFAPIVKRMKENGKKVIIMSAKHHISRELIELSDKYINLKKLRDKIEFLK</sequence>
<accession>A0A2M7R7C0</accession>
<gene>
    <name evidence="2" type="ORF">COY73_00015</name>
</gene>